<keyword evidence="2" id="KW-1185">Reference proteome</keyword>
<organism evidence="1 2">
    <name type="scientific">Acidiphilium acidophilum</name>
    <name type="common">Thiobacillus acidophilus</name>
    <dbReference type="NCBI Taxonomy" id="76588"/>
    <lineage>
        <taxon>Bacteria</taxon>
        <taxon>Pseudomonadati</taxon>
        <taxon>Pseudomonadota</taxon>
        <taxon>Alphaproteobacteria</taxon>
        <taxon>Acetobacterales</taxon>
        <taxon>Acidocellaceae</taxon>
        <taxon>Acidiphilium</taxon>
    </lineage>
</organism>
<protein>
    <recommendedName>
        <fullName evidence="3">CobQ/CobB/MinD/ParA nucleotide binding domain-containing protein</fullName>
    </recommendedName>
</protein>
<dbReference type="Gene3D" id="3.40.50.300">
    <property type="entry name" value="P-loop containing nucleotide triphosphate hydrolases"/>
    <property type="match status" value="1"/>
</dbReference>
<sequence length="292" mass="31740">MADAKLPAAQPAMGSPVKFNRAAASPLPARAQDVTALMPQKEPEPPIETGIDLSDKPKIIFAAGRGKTGKTTLLRWLTETSLRAGHSVLLADIDPSNASFSGYFNDVARPDTDNAAGVTTWLQELLEHCVITKQSAIIDLGGGDTTLRALATEMPDLAATLEAAGIAPVMFYLLGTQPEDLTPAMTLTSRGFMPAAQALVLNEVSIQTGQTRRHAFARLIDTPGFQSIARNSVQLWMPRLFAADAIESRQCRFYEAMEGRIELPLGIFDHARIRMWLELMTHRFSGVASWIP</sequence>
<evidence type="ECO:0000313" key="2">
    <source>
        <dbReference type="Proteomes" id="UP001279553"/>
    </source>
</evidence>
<dbReference type="AlphaFoldDB" id="A0AAW9DLV0"/>
<evidence type="ECO:0008006" key="3">
    <source>
        <dbReference type="Google" id="ProtNLM"/>
    </source>
</evidence>
<evidence type="ECO:0000313" key="1">
    <source>
        <dbReference type="EMBL" id="MDX5929554.1"/>
    </source>
</evidence>
<dbReference type="EMBL" id="JAWXYB010000008">
    <property type="protein sequence ID" value="MDX5929554.1"/>
    <property type="molecule type" value="Genomic_DNA"/>
</dbReference>
<dbReference type="RefSeq" id="WP_319612614.1">
    <property type="nucleotide sequence ID" value="NZ_JAWXYB010000008.1"/>
</dbReference>
<name>A0AAW9DLV0_ACIAO</name>
<proteinExistence type="predicted"/>
<gene>
    <name evidence="1" type="ORF">SIL87_02075</name>
</gene>
<dbReference type="InterPro" id="IPR027417">
    <property type="entry name" value="P-loop_NTPase"/>
</dbReference>
<reference evidence="1 2" key="1">
    <citation type="submission" date="2023-11" db="EMBL/GenBank/DDBJ databases">
        <title>MicrobeMod: A computational toolkit for identifying prokaryotic methylation and restriction-modification with nanopore sequencing.</title>
        <authorList>
            <person name="Crits-Christoph A."/>
            <person name="Kang S.C."/>
            <person name="Lee H."/>
            <person name="Ostrov N."/>
        </authorList>
    </citation>
    <scope>NUCLEOTIDE SEQUENCE [LARGE SCALE GENOMIC DNA]</scope>
    <source>
        <strain evidence="1 2">DSMZ 700</strain>
    </source>
</reference>
<accession>A0AAW9DLV0</accession>
<dbReference type="SUPFAM" id="SSF52540">
    <property type="entry name" value="P-loop containing nucleoside triphosphate hydrolases"/>
    <property type="match status" value="1"/>
</dbReference>
<comment type="caution">
    <text evidence="1">The sequence shown here is derived from an EMBL/GenBank/DDBJ whole genome shotgun (WGS) entry which is preliminary data.</text>
</comment>
<dbReference type="Proteomes" id="UP001279553">
    <property type="component" value="Unassembled WGS sequence"/>
</dbReference>